<keyword evidence="3" id="KW-1185">Reference proteome</keyword>
<sequence length="280" mass="31720">MAPAIDHETGHTRAKERKRSDSQKELDTLLKSISFSQDSNAEELLQSSRKIYSHINAHFLSERKRKRKHTEAIPSPEILIFAVRDILFPAFLGPTRIVDILDLVTNIEHYRLAYIQKVDDATVFQDFYSMRHPEVTLLTKEELATLQKVISDSSSLRSQFLSLVLEYCQLDIHHLCTSPPLRTDAGDRIERYIQGEPPVPFSQALSTGEKEQLQKIIEGTLRGSMALVKAYNDKKSAGLGRETTQLFPCPVIIEQLVDATESYLQDIEAQIAALRAIFPS</sequence>
<protein>
    <submittedName>
        <fullName evidence="2">Uncharacterized protein</fullName>
    </submittedName>
</protein>
<evidence type="ECO:0000256" key="1">
    <source>
        <dbReference type="SAM" id="MobiDB-lite"/>
    </source>
</evidence>
<gene>
    <name evidence="2" type="ORF">AAF712_000484</name>
</gene>
<accession>A0ABR3AH51</accession>
<proteinExistence type="predicted"/>
<comment type="caution">
    <text evidence="2">The sequence shown here is derived from an EMBL/GenBank/DDBJ whole genome shotgun (WGS) entry which is preliminary data.</text>
</comment>
<dbReference type="Proteomes" id="UP001437256">
    <property type="component" value="Unassembled WGS sequence"/>
</dbReference>
<evidence type="ECO:0000313" key="2">
    <source>
        <dbReference type="EMBL" id="KAL0072721.1"/>
    </source>
</evidence>
<feature type="region of interest" description="Disordered" evidence="1">
    <location>
        <begin position="1"/>
        <end position="24"/>
    </location>
</feature>
<dbReference type="EMBL" id="JBBXMP010000001">
    <property type="protein sequence ID" value="KAL0072721.1"/>
    <property type="molecule type" value="Genomic_DNA"/>
</dbReference>
<name>A0ABR3AH51_9AGAR</name>
<organism evidence="2 3">
    <name type="scientific">Marasmius tenuissimus</name>
    <dbReference type="NCBI Taxonomy" id="585030"/>
    <lineage>
        <taxon>Eukaryota</taxon>
        <taxon>Fungi</taxon>
        <taxon>Dikarya</taxon>
        <taxon>Basidiomycota</taxon>
        <taxon>Agaricomycotina</taxon>
        <taxon>Agaricomycetes</taxon>
        <taxon>Agaricomycetidae</taxon>
        <taxon>Agaricales</taxon>
        <taxon>Marasmiineae</taxon>
        <taxon>Marasmiaceae</taxon>
        <taxon>Marasmius</taxon>
    </lineage>
</organism>
<evidence type="ECO:0000313" key="3">
    <source>
        <dbReference type="Proteomes" id="UP001437256"/>
    </source>
</evidence>
<reference evidence="2 3" key="1">
    <citation type="submission" date="2024-05" db="EMBL/GenBank/DDBJ databases">
        <title>A draft genome resource for the thread blight pathogen Marasmius tenuissimus strain MS-2.</title>
        <authorList>
            <person name="Yulfo-Soto G.E."/>
            <person name="Baruah I.K."/>
            <person name="Amoako-Attah I."/>
            <person name="Bukari Y."/>
            <person name="Meinhardt L.W."/>
            <person name="Bailey B.A."/>
            <person name="Cohen S.P."/>
        </authorList>
    </citation>
    <scope>NUCLEOTIDE SEQUENCE [LARGE SCALE GENOMIC DNA]</scope>
    <source>
        <strain evidence="2 3">MS-2</strain>
    </source>
</reference>